<evidence type="ECO:0000313" key="1">
    <source>
        <dbReference type="EMBL" id="QHU31170.1"/>
    </source>
</evidence>
<name>A0A6C0LLG8_9ZZZZ</name>
<reference evidence="1" key="1">
    <citation type="journal article" date="2020" name="Nature">
        <title>Giant virus diversity and host interactions through global metagenomics.</title>
        <authorList>
            <person name="Schulz F."/>
            <person name="Roux S."/>
            <person name="Paez-Espino D."/>
            <person name="Jungbluth S."/>
            <person name="Walsh D.A."/>
            <person name="Denef V.J."/>
            <person name="McMahon K.D."/>
            <person name="Konstantinidis K.T."/>
            <person name="Eloe-Fadrosh E.A."/>
            <person name="Kyrpides N.C."/>
            <person name="Woyke T."/>
        </authorList>
    </citation>
    <scope>NUCLEOTIDE SEQUENCE</scope>
    <source>
        <strain evidence="1">GVMAG-M-3300027963-21</strain>
    </source>
</reference>
<dbReference type="AlphaFoldDB" id="A0A6C0LLG8"/>
<dbReference type="EMBL" id="MN740525">
    <property type="protein sequence ID" value="QHU31170.1"/>
    <property type="molecule type" value="Genomic_DNA"/>
</dbReference>
<proteinExistence type="predicted"/>
<accession>A0A6C0LLG8</accession>
<organism evidence="1">
    <name type="scientific">viral metagenome</name>
    <dbReference type="NCBI Taxonomy" id="1070528"/>
    <lineage>
        <taxon>unclassified sequences</taxon>
        <taxon>metagenomes</taxon>
        <taxon>organismal metagenomes</taxon>
    </lineage>
</organism>
<sequence>MFKRNYFYELPDDIQSVIYRNIFSNCIRYFANDRSIKYLNRLYRAVNNPSNTCVYSIQPMEMFDTYKHLATLEGFRTTREAKEANAATSAANAANAANVLIYLDRKHLLADISQSNSDTISFYLFPLFTANKTFRNYLAYRLTTLGYYDKQMISNIKVLEDRVELVFTHNFTCNADIYYHIMVGYNVLYNSLSNVIYGEENVLMVSKLIELFKWIENNNRFEGYYIYNHKIIPVLEGKLKN</sequence>
<protein>
    <submittedName>
        <fullName evidence="1">Uncharacterized protein</fullName>
    </submittedName>
</protein>